<dbReference type="Gene3D" id="2.60.40.10">
    <property type="entry name" value="Immunoglobulins"/>
    <property type="match status" value="1"/>
</dbReference>
<evidence type="ECO:0000259" key="10">
    <source>
        <dbReference type="PROSITE" id="PS50026"/>
    </source>
</evidence>
<reference evidence="16" key="1">
    <citation type="journal article" date="2010" name="Nature">
        <title>The Amphimedon queenslandica genome and the evolution of animal complexity.</title>
        <authorList>
            <person name="Srivastava M."/>
            <person name="Simakov O."/>
            <person name="Chapman J."/>
            <person name="Fahey B."/>
            <person name="Gauthier M.E."/>
            <person name="Mitros T."/>
            <person name="Richards G.S."/>
            <person name="Conaco C."/>
            <person name="Dacre M."/>
            <person name="Hellsten U."/>
            <person name="Larroux C."/>
            <person name="Putnam N.H."/>
            <person name="Stanke M."/>
            <person name="Adamska M."/>
            <person name="Darling A."/>
            <person name="Degnan S.M."/>
            <person name="Oakley T.H."/>
            <person name="Plachetzki D.C."/>
            <person name="Zhai Y."/>
            <person name="Adamski M."/>
            <person name="Calcino A."/>
            <person name="Cummins S.F."/>
            <person name="Goodstein D.M."/>
            <person name="Harris C."/>
            <person name="Jackson D.J."/>
            <person name="Leys S.P."/>
            <person name="Shu S."/>
            <person name="Woodcroft B.J."/>
            <person name="Vervoort M."/>
            <person name="Kosik K.S."/>
            <person name="Manning G."/>
            <person name="Degnan B.M."/>
            <person name="Rokhsar D.S."/>
        </authorList>
    </citation>
    <scope>NUCLEOTIDE SEQUENCE [LARGE SCALE GENOMIC DNA]</scope>
</reference>
<keyword evidence="3 8" id="KW-1133">Transmembrane helix</keyword>
<evidence type="ECO:0000313" key="16">
    <source>
        <dbReference type="Proteomes" id="UP000007879"/>
    </source>
</evidence>
<dbReference type="GO" id="GO:0007160">
    <property type="term" value="P:cell-matrix adhesion"/>
    <property type="evidence" value="ECO:0007669"/>
    <property type="project" value="InterPro"/>
</dbReference>
<dbReference type="PROSITE" id="PS50856">
    <property type="entry name" value="AMOP"/>
    <property type="match status" value="1"/>
</dbReference>
<evidence type="ECO:0000256" key="2">
    <source>
        <dbReference type="ARBA" id="ARBA00022692"/>
    </source>
</evidence>
<feature type="disulfide bond" evidence="6">
    <location>
        <begin position="945"/>
        <end position="954"/>
    </location>
</feature>
<dbReference type="InterPro" id="IPR001846">
    <property type="entry name" value="VWF_type-D"/>
</dbReference>
<dbReference type="InParanoid" id="A0A1X7UEE9"/>
<comment type="caution">
    <text evidence="6">Lacks conserved residue(s) required for the propagation of feature annotation.</text>
</comment>
<dbReference type="CDD" id="cd00054">
    <property type="entry name" value="EGF_CA"/>
    <property type="match status" value="1"/>
</dbReference>
<protein>
    <recommendedName>
        <fullName evidence="17">Sushi, nidogen and EGF-like domain-containing protein 1</fullName>
    </recommendedName>
</protein>
<feature type="domain" description="EGF-like" evidence="10">
    <location>
        <begin position="958"/>
        <end position="995"/>
    </location>
</feature>
<dbReference type="PROSITE" id="PS51220">
    <property type="entry name" value="NIDO"/>
    <property type="match status" value="1"/>
</dbReference>
<dbReference type="PROSITE" id="PS50923">
    <property type="entry name" value="SUSHI"/>
    <property type="match status" value="5"/>
</dbReference>
<evidence type="ECO:0008006" key="17">
    <source>
        <dbReference type="Google" id="ProtNLM"/>
    </source>
</evidence>
<organism evidence="15">
    <name type="scientific">Amphimedon queenslandica</name>
    <name type="common">Sponge</name>
    <dbReference type="NCBI Taxonomy" id="400682"/>
    <lineage>
        <taxon>Eukaryota</taxon>
        <taxon>Metazoa</taxon>
        <taxon>Porifera</taxon>
        <taxon>Demospongiae</taxon>
        <taxon>Heteroscleromorpha</taxon>
        <taxon>Haplosclerida</taxon>
        <taxon>Niphatidae</taxon>
        <taxon>Amphimedon</taxon>
    </lineage>
</organism>
<dbReference type="CDD" id="cd00033">
    <property type="entry name" value="CCP"/>
    <property type="match status" value="5"/>
</dbReference>
<dbReference type="PANTHER" id="PTHR13802:SF65">
    <property type="entry name" value="NIDOGEN"/>
    <property type="match status" value="1"/>
</dbReference>
<dbReference type="SUPFAM" id="SSF57196">
    <property type="entry name" value="EGF/Laminin"/>
    <property type="match status" value="1"/>
</dbReference>
<evidence type="ECO:0000256" key="5">
    <source>
        <dbReference type="ARBA" id="ARBA00023157"/>
    </source>
</evidence>
<dbReference type="SMART" id="SM00181">
    <property type="entry name" value="EGF"/>
    <property type="match status" value="2"/>
</dbReference>
<feature type="domain" description="Sushi" evidence="12">
    <location>
        <begin position="1192"/>
        <end position="1242"/>
    </location>
</feature>
<dbReference type="InterPro" id="IPR013783">
    <property type="entry name" value="Ig-like_fold"/>
</dbReference>
<feature type="chain" id="PRO_5012440217" description="Sushi, nidogen and EGF-like domain-containing protein 1" evidence="9">
    <location>
        <begin position="21"/>
        <end position="1360"/>
    </location>
</feature>
<feature type="domain" description="Sushi" evidence="12">
    <location>
        <begin position="997"/>
        <end position="1054"/>
    </location>
</feature>
<dbReference type="InterPro" id="IPR003886">
    <property type="entry name" value="NIDO_dom"/>
</dbReference>
<feature type="domain" description="Sushi" evidence="12">
    <location>
        <begin position="1244"/>
        <end position="1304"/>
    </location>
</feature>
<dbReference type="InterPro" id="IPR014756">
    <property type="entry name" value="Ig_E-set"/>
</dbReference>
<keyword evidence="5 6" id="KW-1015">Disulfide bond</keyword>
<feature type="domain" description="AMOP" evidence="11">
    <location>
        <begin position="488"/>
        <end position="643"/>
    </location>
</feature>
<dbReference type="SMART" id="SM00723">
    <property type="entry name" value="AMOP"/>
    <property type="match status" value="1"/>
</dbReference>
<dbReference type="Pfam" id="PF03782">
    <property type="entry name" value="AMOP"/>
    <property type="match status" value="1"/>
</dbReference>
<evidence type="ECO:0000256" key="9">
    <source>
        <dbReference type="SAM" id="SignalP"/>
    </source>
</evidence>
<dbReference type="eggNOG" id="KOG4291">
    <property type="taxonomic scope" value="Eukaryota"/>
</dbReference>
<dbReference type="InterPro" id="IPR000436">
    <property type="entry name" value="Sushi_SCR_CCP_dom"/>
</dbReference>
<reference evidence="15" key="2">
    <citation type="submission" date="2017-05" db="UniProtKB">
        <authorList>
            <consortium name="EnsemblMetazoa"/>
        </authorList>
    </citation>
    <scope>IDENTIFICATION</scope>
</reference>
<dbReference type="SUPFAM" id="SSF81296">
    <property type="entry name" value="E set domains"/>
    <property type="match status" value="1"/>
</dbReference>
<dbReference type="OrthoDB" id="6351660at2759"/>
<feature type="disulfide bond" evidence="6">
    <location>
        <begin position="985"/>
        <end position="994"/>
    </location>
</feature>
<proteinExistence type="predicted"/>
<feature type="domain" description="Sushi" evidence="12">
    <location>
        <begin position="1121"/>
        <end position="1183"/>
    </location>
</feature>
<keyword evidence="4 8" id="KW-0472">Membrane</keyword>
<keyword evidence="9" id="KW-0732">Signal</keyword>
<evidence type="ECO:0000259" key="13">
    <source>
        <dbReference type="PROSITE" id="PS51220"/>
    </source>
</evidence>
<evidence type="ECO:0000259" key="12">
    <source>
        <dbReference type="PROSITE" id="PS50923"/>
    </source>
</evidence>
<dbReference type="Pfam" id="PF00094">
    <property type="entry name" value="VWD"/>
    <property type="match status" value="1"/>
</dbReference>
<dbReference type="EnsemblMetazoa" id="XM_019999217.1">
    <property type="protein sequence ID" value="XP_019854776.1"/>
    <property type="gene ID" value="LOC100638351"/>
</dbReference>
<dbReference type="SMART" id="SM00032">
    <property type="entry name" value="CCP"/>
    <property type="match status" value="5"/>
</dbReference>
<keyword evidence="6" id="KW-0245">EGF-like domain</keyword>
<dbReference type="InterPro" id="IPR002909">
    <property type="entry name" value="IPT_dom"/>
</dbReference>
<dbReference type="Proteomes" id="UP000007879">
    <property type="component" value="Unassembled WGS sequence"/>
</dbReference>
<feature type="domain" description="VWFD" evidence="14">
    <location>
        <begin position="655"/>
        <end position="849"/>
    </location>
</feature>
<feature type="domain" description="EGF-like" evidence="10">
    <location>
        <begin position="924"/>
        <end position="955"/>
    </location>
</feature>
<feature type="domain" description="NIDO" evidence="13">
    <location>
        <begin position="94"/>
        <end position="258"/>
    </location>
</feature>
<dbReference type="GO" id="GO:0016020">
    <property type="term" value="C:membrane"/>
    <property type="evidence" value="ECO:0007669"/>
    <property type="project" value="UniProtKB-SubCell"/>
</dbReference>
<feature type="signal peptide" evidence="9">
    <location>
        <begin position="1"/>
        <end position="20"/>
    </location>
</feature>
<dbReference type="Pfam" id="PF01833">
    <property type="entry name" value="TIG"/>
    <property type="match status" value="1"/>
</dbReference>
<evidence type="ECO:0000256" key="3">
    <source>
        <dbReference type="ARBA" id="ARBA00022989"/>
    </source>
</evidence>
<dbReference type="PROSITE" id="PS51233">
    <property type="entry name" value="VWFD"/>
    <property type="match status" value="1"/>
</dbReference>
<evidence type="ECO:0000259" key="14">
    <source>
        <dbReference type="PROSITE" id="PS51233"/>
    </source>
</evidence>
<dbReference type="PROSITE" id="PS01186">
    <property type="entry name" value="EGF_2"/>
    <property type="match status" value="2"/>
</dbReference>
<name>A0A1X7UEE9_AMPQE</name>
<dbReference type="InterPro" id="IPR051495">
    <property type="entry name" value="Epithelial_Barrier/Signaling"/>
</dbReference>
<dbReference type="Pfam" id="PF23263">
    <property type="entry name" value="C8-3_MUC4"/>
    <property type="match status" value="1"/>
</dbReference>
<evidence type="ECO:0000256" key="8">
    <source>
        <dbReference type="SAM" id="Phobius"/>
    </source>
</evidence>
<feature type="disulfide bond" evidence="7">
    <location>
        <begin position="1246"/>
        <end position="1289"/>
    </location>
</feature>
<keyword evidence="2 8" id="KW-0812">Transmembrane</keyword>
<feature type="disulfide bond" evidence="7">
    <location>
        <begin position="1058"/>
        <end position="1101"/>
    </location>
</feature>
<evidence type="ECO:0000256" key="6">
    <source>
        <dbReference type="PROSITE-ProRule" id="PRU00076"/>
    </source>
</evidence>
<evidence type="ECO:0000259" key="11">
    <source>
        <dbReference type="PROSITE" id="PS50856"/>
    </source>
</evidence>
<feature type="domain" description="Sushi" evidence="12">
    <location>
        <begin position="1056"/>
        <end position="1116"/>
    </location>
</feature>
<keyword evidence="7" id="KW-0768">Sushi</keyword>
<dbReference type="SMART" id="SM00539">
    <property type="entry name" value="NIDO"/>
    <property type="match status" value="1"/>
</dbReference>
<dbReference type="Gene3D" id="2.10.70.10">
    <property type="entry name" value="Complement Module, domain 1"/>
    <property type="match status" value="5"/>
</dbReference>
<dbReference type="SUPFAM" id="SSF57535">
    <property type="entry name" value="Complement control module/SCR domain"/>
    <property type="match status" value="5"/>
</dbReference>
<sequence>MEMSILKIFLLFFLAGCVSSASLFPYGVSAGDSELPPNDDGSIGPLNFTYGFIFYGTTYTTFYVNTNGVISFIAPVHAYNPQPFPLDNSPLISPFWANVDIRLPDGYVPGSPRGHVWYRATSDISTVLSVREEVIQYFSNDQDFVPNEILIATWDNVGYYNKKTDKTNTFQCVLATNGVTSYAMFLFPEGGINWYSGDASGGTGGINGTPAQVGLNKGDGVTYHVLNVSSTPDVINVEDYTNITGAPNGFYIWNVNDGTSGSSCDTTNNDITVLISPNSGNELGGTPVTVKGPCFNATDNITCLFGDASVPGAIVSINTALCVSPLLNTTVTSVEFVLRSNGSNVGSTAIFYFNSFSDLADVRMVTDDNNITVNAGDSITLQWTNSSLLPLVNESHYDIDIEFYWLDIKFGIIPNPTDMDNAVLSSSSTDATGLANDGSVNVIVPSISGNNFPFVPVFFKVTVNVSSSSSSNQYISALKALYSDGTSNRVGIWSHVIVWKNRDDCPGFINTWVPSTLQPPPTCPCNINQANLPGSGFEPDVSPGRRIMDQYLHPTASLCYRSTGFFNVTSSFISRNSTAKQQCCYNSNGSLILGRYGGHELRNIPENQPAVLSYANEFTDNIVPFIRYCLLTGCDCSTFESYRPSSNCSGFSVQPSSFMYGDPHLLTLDGLQYTFNGRGEFILIQTVNNLLTVQGRMVPISNTNSAPANGTVFSSIVAKESTSDTVEFQYSFIGLRAIVNGAWVIIDTGLPVHYNNVTIRNNGNNTYTAVFSDGVNIIVKQEHDYLSLVSVSLPDTYRHITSGLLGRFDGNSNNDLEPRYGELPRDPTNQQIHYFFGMTWIINSSSNSLFTYDSTHNFNNYYDPDFIPAFSPQFNDTALESMATALCGTNAACLFDIAVTGRIDIGMSTIQQVETIEEIKINSQPIVCDPPCMRGACVNTDTCSCPYGYNGPLCQNIITFECGPGNPCQNNASCYRQLYTSYCTCEPPYTGTYCETADCEAPEEAVHPLLVTYNGTLTGSVAVYTCTDGYALAGNDTTSYCDEDGEWTDIDAECIVDCGNLSTNSLQLIVSYSSTLLHSVAQYSCAQPESYQLIGDSQRVCTDNGQWSNDPPYCQMIIHPVDCGSPPSVHNVPYLTVTTSSGTLEGSIATYSCTNGRILQGNTNSVCLSSGMWSNVEQRRCLNDCGVPHINDTCLRYNVSATTEGSVLKYFCLTPQCRLDGNEVSTCLSNGSWSGLRPSCIKLEDCGPPPLLNYGLSVTYNHTYAGSVATYYCQESNAELIGDNVTALCTDDGEWEGDQPVCTEPVNDNAGIYIAVGTTLGVLLVALIIGILIGTVVIFSFNRFKATFNVQKEHLELSEI</sequence>
<evidence type="ECO:0000256" key="1">
    <source>
        <dbReference type="ARBA" id="ARBA00004370"/>
    </source>
</evidence>
<feature type="transmembrane region" description="Helical" evidence="8">
    <location>
        <begin position="1312"/>
        <end position="1339"/>
    </location>
</feature>
<dbReference type="SMART" id="SM00216">
    <property type="entry name" value="VWD"/>
    <property type="match status" value="1"/>
</dbReference>
<evidence type="ECO:0000256" key="4">
    <source>
        <dbReference type="ARBA" id="ARBA00023136"/>
    </source>
</evidence>
<dbReference type="PANTHER" id="PTHR13802">
    <property type="entry name" value="MUCIN 4-RELATED"/>
    <property type="match status" value="1"/>
</dbReference>
<dbReference type="PROSITE" id="PS00022">
    <property type="entry name" value="EGF_1"/>
    <property type="match status" value="2"/>
</dbReference>
<evidence type="ECO:0000256" key="7">
    <source>
        <dbReference type="PROSITE-ProRule" id="PRU00302"/>
    </source>
</evidence>
<dbReference type="InterPro" id="IPR005533">
    <property type="entry name" value="AMOP_dom"/>
</dbReference>
<dbReference type="PROSITE" id="PS50026">
    <property type="entry name" value="EGF_3"/>
    <property type="match status" value="2"/>
</dbReference>
<accession>A0A1X7UEE9</accession>
<evidence type="ECO:0000313" key="15">
    <source>
        <dbReference type="EnsemblMetazoa" id="Aqu2.1.26137_001"/>
    </source>
</evidence>
<dbReference type="Gene3D" id="2.10.25.10">
    <property type="entry name" value="Laminin"/>
    <property type="match status" value="1"/>
</dbReference>
<dbReference type="InterPro" id="IPR056619">
    <property type="entry name" value="C8-3_MUC4"/>
</dbReference>
<dbReference type="InterPro" id="IPR000742">
    <property type="entry name" value="EGF"/>
</dbReference>
<dbReference type="EnsemblMetazoa" id="Aqu2.1.26137_001">
    <property type="protein sequence ID" value="Aqu2.1.26137_001"/>
    <property type="gene ID" value="Aqu2.1.26137"/>
</dbReference>
<dbReference type="Pfam" id="PF06119">
    <property type="entry name" value="NIDO"/>
    <property type="match status" value="1"/>
</dbReference>
<dbReference type="Pfam" id="PF00084">
    <property type="entry name" value="Sushi"/>
    <property type="match status" value="5"/>
</dbReference>
<keyword evidence="16" id="KW-1185">Reference proteome</keyword>
<comment type="subcellular location">
    <subcellularLocation>
        <location evidence="1">Membrane</location>
    </subcellularLocation>
</comment>
<gene>
    <name evidence="15" type="primary">100638351</name>
</gene>
<dbReference type="InterPro" id="IPR035976">
    <property type="entry name" value="Sushi/SCR/CCP_sf"/>
</dbReference>